<accession>A0A0A9FHF6</accession>
<dbReference type="AlphaFoldDB" id="A0A0A9FHF6"/>
<proteinExistence type="predicted"/>
<name>A0A0A9FHF6_ARUDO</name>
<reference evidence="1" key="2">
    <citation type="journal article" date="2015" name="Data Brief">
        <title>Shoot transcriptome of the giant reed, Arundo donax.</title>
        <authorList>
            <person name="Barrero R.A."/>
            <person name="Guerrero F.D."/>
            <person name="Moolhuijzen P."/>
            <person name="Goolsby J.A."/>
            <person name="Tidwell J."/>
            <person name="Bellgard S.E."/>
            <person name="Bellgard M.I."/>
        </authorList>
    </citation>
    <scope>NUCLEOTIDE SEQUENCE</scope>
    <source>
        <tissue evidence="1">Shoot tissue taken approximately 20 cm above the soil surface</tissue>
    </source>
</reference>
<organism evidence="1">
    <name type="scientific">Arundo donax</name>
    <name type="common">Giant reed</name>
    <name type="synonym">Donax arundinaceus</name>
    <dbReference type="NCBI Taxonomy" id="35708"/>
    <lineage>
        <taxon>Eukaryota</taxon>
        <taxon>Viridiplantae</taxon>
        <taxon>Streptophyta</taxon>
        <taxon>Embryophyta</taxon>
        <taxon>Tracheophyta</taxon>
        <taxon>Spermatophyta</taxon>
        <taxon>Magnoliopsida</taxon>
        <taxon>Liliopsida</taxon>
        <taxon>Poales</taxon>
        <taxon>Poaceae</taxon>
        <taxon>PACMAD clade</taxon>
        <taxon>Arundinoideae</taxon>
        <taxon>Arundineae</taxon>
        <taxon>Arundo</taxon>
    </lineage>
</organism>
<protein>
    <submittedName>
        <fullName evidence="1">Uncharacterized protein</fullName>
    </submittedName>
</protein>
<evidence type="ECO:0000313" key="1">
    <source>
        <dbReference type="EMBL" id="JAE07688.1"/>
    </source>
</evidence>
<dbReference type="EMBL" id="GBRH01190208">
    <property type="protein sequence ID" value="JAE07688.1"/>
    <property type="molecule type" value="Transcribed_RNA"/>
</dbReference>
<reference evidence="1" key="1">
    <citation type="submission" date="2014-09" db="EMBL/GenBank/DDBJ databases">
        <authorList>
            <person name="Magalhaes I.L.F."/>
            <person name="Oliveira U."/>
            <person name="Santos F.R."/>
            <person name="Vidigal T.H.D.A."/>
            <person name="Brescovit A.D."/>
            <person name="Santos A.J."/>
        </authorList>
    </citation>
    <scope>NUCLEOTIDE SEQUENCE</scope>
    <source>
        <tissue evidence="1">Shoot tissue taken approximately 20 cm above the soil surface</tissue>
    </source>
</reference>
<sequence length="30" mass="3511">MQRLAIHSPNCFFVDNFCCSSTEYSRCTIH</sequence>